<name>A0A381TPA5_9ZZZZ</name>
<proteinExistence type="predicted"/>
<gene>
    <name evidence="1" type="ORF">METZ01_LOCUS70202</name>
</gene>
<feature type="non-terminal residue" evidence="1">
    <location>
        <position position="1"/>
    </location>
</feature>
<protein>
    <submittedName>
        <fullName evidence="1">Uncharacterized protein</fullName>
    </submittedName>
</protein>
<organism evidence="1">
    <name type="scientific">marine metagenome</name>
    <dbReference type="NCBI Taxonomy" id="408172"/>
    <lineage>
        <taxon>unclassified sequences</taxon>
        <taxon>metagenomes</taxon>
        <taxon>ecological metagenomes</taxon>
    </lineage>
</organism>
<sequence>VLVFKNFSFRFEDSVGIPYYINFVDNLDYIEDRKITFILNDLKQLNSLSYYIKILNIAG</sequence>
<accession>A0A381TPA5</accession>
<reference evidence="1" key="1">
    <citation type="submission" date="2018-05" db="EMBL/GenBank/DDBJ databases">
        <authorList>
            <person name="Lanie J.A."/>
            <person name="Ng W.-L."/>
            <person name="Kazmierczak K.M."/>
            <person name="Andrzejewski T.M."/>
            <person name="Davidsen T.M."/>
            <person name="Wayne K.J."/>
            <person name="Tettelin H."/>
            <person name="Glass J.I."/>
            <person name="Rusch D."/>
            <person name="Podicherti R."/>
            <person name="Tsui H.-C.T."/>
            <person name="Winkler M.E."/>
        </authorList>
    </citation>
    <scope>NUCLEOTIDE SEQUENCE</scope>
</reference>
<evidence type="ECO:0000313" key="1">
    <source>
        <dbReference type="EMBL" id="SVA17348.1"/>
    </source>
</evidence>
<dbReference type="EMBL" id="UINC01004857">
    <property type="protein sequence ID" value="SVA17348.1"/>
    <property type="molecule type" value="Genomic_DNA"/>
</dbReference>
<dbReference type="AlphaFoldDB" id="A0A381TPA5"/>